<dbReference type="AlphaFoldDB" id="A0A803NZ07"/>
<organism evidence="2 3">
    <name type="scientific">Cannabis sativa</name>
    <name type="common">Hemp</name>
    <name type="synonym">Marijuana</name>
    <dbReference type="NCBI Taxonomy" id="3483"/>
    <lineage>
        <taxon>Eukaryota</taxon>
        <taxon>Viridiplantae</taxon>
        <taxon>Streptophyta</taxon>
        <taxon>Embryophyta</taxon>
        <taxon>Tracheophyta</taxon>
        <taxon>Spermatophyta</taxon>
        <taxon>Magnoliopsida</taxon>
        <taxon>eudicotyledons</taxon>
        <taxon>Gunneridae</taxon>
        <taxon>Pentapetalae</taxon>
        <taxon>rosids</taxon>
        <taxon>fabids</taxon>
        <taxon>Rosales</taxon>
        <taxon>Cannabaceae</taxon>
        <taxon>Cannabis</taxon>
    </lineage>
</organism>
<reference evidence="2" key="2">
    <citation type="submission" date="2021-03" db="UniProtKB">
        <authorList>
            <consortium name="EnsemblPlants"/>
        </authorList>
    </citation>
    <scope>IDENTIFICATION</scope>
</reference>
<sequence length="130" mass="14892">MLSVKPNWADVWSDMRPDGTDIWSDVGPDYLTLYFILCFRSHQDVFLRTVSGGEASLFIDLDELVIGEDGQPTHEAPLSQAKNLVEQLEEQLESVEREHIAMKEGHMSLMKGQNKIMGHLKFLMTLMKQR</sequence>
<reference evidence="2" key="1">
    <citation type="submission" date="2018-11" db="EMBL/GenBank/DDBJ databases">
        <authorList>
            <person name="Grassa J C."/>
        </authorList>
    </citation>
    <scope>NUCLEOTIDE SEQUENCE [LARGE SCALE GENOMIC DNA]</scope>
</reference>
<dbReference type="EMBL" id="UZAU01000238">
    <property type="status" value="NOT_ANNOTATED_CDS"/>
    <property type="molecule type" value="Genomic_DNA"/>
</dbReference>
<dbReference type="Proteomes" id="UP000596661">
    <property type="component" value="Chromosome 2"/>
</dbReference>
<name>A0A803NZ07_CANSA</name>
<evidence type="ECO:0000256" key="1">
    <source>
        <dbReference type="SAM" id="Coils"/>
    </source>
</evidence>
<dbReference type="EnsemblPlants" id="evm.model.02.2854">
    <property type="protein sequence ID" value="cds.evm.model.02.2854"/>
    <property type="gene ID" value="evm.TU.02.2854"/>
</dbReference>
<dbReference type="Gramene" id="evm.model.02.2854">
    <property type="protein sequence ID" value="cds.evm.model.02.2854"/>
    <property type="gene ID" value="evm.TU.02.2854"/>
</dbReference>
<proteinExistence type="predicted"/>
<evidence type="ECO:0000313" key="3">
    <source>
        <dbReference type="Proteomes" id="UP000596661"/>
    </source>
</evidence>
<feature type="coiled-coil region" evidence="1">
    <location>
        <begin position="78"/>
        <end position="105"/>
    </location>
</feature>
<keyword evidence="3" id="KW-1185">Reference proteome</keyword>
<keyword evidence="1" id="KW-0175">Coiled coil</keyword>
<accession>A0A803NZ07</accession>
<evidence type="ECO:0000313" key="2">
    <source>
        <dbReference type="EnsemblPlants" id="cds.evm.model.02.2854"/>
    </source>
</evidence>
<protein>
    <submittedName>
        <fullName evidence="2">Uncharacterized protein</fullName>
    </submittedName>
</protein>